<evidence type="ECO:0000313" key="2">
    <source>
        <dbReference type="EnsemblPlants" id="OPUNC02G19420.1"/>
    </source>
</evidence>
<dbReference type="HOGENOM" id="CLU_1663575_0_0_1"/>
<evidence type="ECO:0000313" key="3">
    <source>
        <dbReference type="Proteomes" id="UP000026962"/>
    </source>
</evidence>
<sequence>MCSCQDEPRLIGSTADSKVTSLWAPRPRVSTPPPPWGCGRRRKRPGSPLAGRRVERRHSPPVGPSHAGPARALLTRPFLPSSFAALLHLIYRTSNRSEINSYTKLALDVQHTEGHGTGNHEGCKSSAILHMSRGSPPNHETRCMAVKQTYYVTCHSLPQ</sequence>
<dbReference type="Gramene" id="OPUNC02G19420.1">
    <property type="protein sequence ID" value="OPUNC02G19420.1"/>
    <property type="gene ID" value="OPUNC02G19420"/>
</dbReference>
<protein>
    <submittedName>
        <fullName evidence="2">Uncharacterized protein</fullName>
    </submittedName>
</protein>
<proteinExistence type="predicted"/>
<dbReference type="Proteomes" id="UP000026962">
    <property type="component" value="Chromosome 2"/>
</dbReference>
<evidence type="ECO:0000256" key="1">
    <source>
        <dbReference type="SAM" id="MobiDB-lite"/>
    </source>
</evidence>
<dbReference type="AlphaFoldDB" id="A0A0E0K1H1"/>
<accession>A0A0E0K1H1</accession>
<dbReference type="EnsemblPlants" id="OPUNC02G19420.1">
    <property type="protein sequence ID" value="OPUNC02G19420.1"/>
    <property type="gene ID" value="OPUNC02G19420"/>
</dbReference>
<reference evidence="2" key="1">
    <citation type="submission" date="2015-04" db="UniProtKB">
        <authorList>
            <consortium name="EnsemblPlants"/>
        </authorList>
    </citation>
    <scope>IDENTIFICATION</scope>
</reference>
<name>A0A0E0K1H1_ORYPU</name>
<keyword evidence="3" id="KW-1185">Reference proteome</keyword>
<reference evidence="2" key="2">
    <citation type="submission" date="2018-05" db="EMBL/GenBank/DDBJ databases">
        <title>OpunRS2 (Oryza punctata Reference Sequence Version 2).</title>
        <authorList>
            <person name="Zhang J."/>
            <person name="Kudrna D."/>
            <person name="Lee S."/>
            <person name="Talag J."/>
            <person name="Welchert J."/>
            <person name="Wing R.A."/>
        </authorList>
    </citation>
    <scope>NUCLEOTIDE SEQUENCE [LARGE SCALE GENOMIC DNA]</scope>
</reference>
<feature type="region of interest" description="Disordered" evidence="1">
    <location>
        <begin position="13"/>
        <end position="70"/>
    </location>
</feature>
<organism evidence="2">
    <name type="scientific">Oryza punctata</name>
    <name type="common">Red rice</name>
    <dbReference type="NCBI Taxonomy" id="4537"/>
    <lineage>
        <taxon>Eukaryota</taxon>
        <taxon>Viridiplantae</taxon>
        <taxon>Streptophyta</taxon>
        <taxon>Embryophyta</taxon>
        <taxon>Tracheophyta</taxon>
        <taxon>Spermatophyta</taxon>
        <taxon>Magnoliopsida</taxon>
        <taxon>Liliopsida</taxon>
        <taxon>Poales</taxon>
        <taxon>Poaceae</taxon>
        <taxon>BOP clade</taxon>
        <taxon>Oryzoideae</taxon>
        <taxon>Oryzeae</taxon>
        <taxon>Oryzinae</taxon>
        <taxon>Oryza</taxon>
    </lineage>
</organism>